<accession>A0A2T2XL93</accession>
<organism evidence="1 2">
    <name type="scientific">Sulfobacillus benefaciens</name>
    <dbReference type="NCBI Taxonomy" id="453960"/>
    <lineage>
        <taxon>Bacteria</taxon>
        <taxon>Bacillati</taxon>
        <taxon>Bacillota</taxon>
        <taxon>Clostridia</taxon>
        <taxon>Eubacteriales</taxon>
        <taxon>Clostridiales Family XVII. Incertae Sedis</taxon>
        <taxon>Sulfobacillus</taxon>
    </lineage>
</organism>
<proteinExistence type="predicted"/>
<sequence length="198" mass="22513">MDIHTLFLDIGGVILEPDPRFWERLRVEFGAPDNAEQMFYGEDGPWNACKTGLISYQDYVAHMADQLGIERAVLASLRTELEWIVIQPMVDWVRQMRAQRSIEVIAVSNADTTLEERLTQFQLTDLFDRIINSARVGLAKPDPAIYQLALSFTSSPPESCLFIDDRERNMAAAEALGIKTLVFRSFPEFSEDVGKLLR</sequence>
<dbReference type="AlphaFoldDB" id="A0A2T2XL93"/>
<dbReference type="PANTHER" id="PTHR43611">
    <property type="entry name" value="ALPHA-D-GLUCOSE 1-PHOSPHATE PHOSPHATASE"/>
    <property type="match status" value="1"/>
</dbReference>
<dbReference type="InterPro" id="IPR006439">
    <property type="entry name" value="HAD-SF_hydro_IA"/>
</dbReference>
<dbReference type="NCBIfam" id="TIGR01509">
    <property type="entry name" value="HAD-SF-IA-v3"/>
    <property type="match status" value="1"/>
</dbReference>
<evidence type="ECO:0008006" key="3">
    <source>
        <dbReference type="Google" id="ProtNLM"/>
    </source>
</evidence>
<evidence type="ECO:0000313" key="2">
    <source>
        <dbReference type="Proteomes" id="UP000242972"/>
    </source>
</evidence>
<dbReference type="PANTHER" id="PTHR43611:SF3">
    <property type="entry name" value="FLAVIN MONONUCLEOTIDE HYDROLASE 1, CHLOROPLATIC"/>
    <property type="match status" value="1"/>
</dbReference>
<gene>
    <name evidence="1" type="ORF">C7B46_01965</name>
</gene>
<dbReference type="SFLD" id="SFLDS00003">
    <property type="entry name" value="Haloacid_Dehalogenase"/>
    <property type="match status" value="1"/>
</dbReference>
<dbReference type="PRINTS" id="PR00413">
    <property type="entry name" value="HADHALOGNASE"/>
</dbReference>
<dbReference type="InterPro" id="IPR023214">
    <property type="entry name" value="HAD_sf"/>
</dbReference>
<evidence type="ECO:0000313" key="1">
    <source>
        <dbReference type="EMBL" id="PSR35198.1"/>
    </source>
</evidence>
<dbReference type="Gene3D" id="3.40.50.1000">
    <property type="entry name" value="HAD superfamily/HAD-like"/>
    <property type="match status" value="1"/>
</dbReference>
<dbReference type="SUPFAM" id="SSF56784">
    <property type="entry name" value="HAD-like"/>
    <property type="match status" value="1"/>
</dbReference>
<dbReference type="NCBIfam" id="TIGR01549">
    <property type="entry name" value="HAD-SF-IA-v1"/>
    <property type="match status" value="1"/>
</dbReference>
<dbReference type="Proteomes" id="UP000242972">
    <property type="component" value="Unassembled WGS sequence"/>
</dbReference>
<dbReference type="Pfam" id="PF00702">
    <property type="entry name" value="Hydrolase"/>
    <property type="match status" value="1"/>
</dbReference>
<comment type="caution">
    <text evidence="1">The sequence shown here is derived from an EMBL/GenBank/DDBJ whole genome shotgun (WGS) entry which is preliminary data.</text>
</comment>
<name>A0A2T2XL93_9FIRM</name>
<dbReference type="InterPro" id="IPR036412">
    <property type="entry name" value="HAD-like_sf"/>
</dbReference>
<protein>
    <recommendedName>
        <fullName evidence="3">HAD family phosphatase</fullName>
    </recommendedName>
</protein>
<dbReference type="EMBL" id="PXYW01000003">
    <property type="protein sequence ID" value="PSR35198.1"/>
    <property type="molecule type" value="Genomic_DNA"/>
</dbReference>
<reference evidence="1 2" key="1">
    <citation type="journal article" date="2014" name="BMC Genomics">
        <title>Comparison of environmental and isolate Sulfobacillus genomes reveals diverse carbon, sulfur, nitrogen, and hydrogen metabolisms.</title>
        <authorList>
            <person name="Justice N.B."/>
            <person name="Norman A."/>
            <person name="Brown C.T."/>
            <person name="Singh A."/>
            <person name="Thomas B.C."/>
            <person name="Banfield J.F."/>
        </authorList>
    </citation>
    <scope>NUCLEOTIDE SEQUENCE [LARGE SCALE GENOMIC DNA]</scope>
    <source>
        <strain evidence="1">AMDSBA4</strain>
    </source>
</reference>
<dbReference type="SFLD" id="SFLDG01129">
    <property type="entry name" value="C1.5:_HAD__Beta-PGM__Phosphata"/>
    <property type="match status" value="1"/>
</dbReference>